<name>A0A4Q9BG21_9BACT</name>
<keyword evidence="3" id="KW-1185">Reference proteome</keyword>
<evidence type="ECO:0000256" key="1">
    <source>
        <dbReference type="SAM" id="Phobius"/>
    </source>
</evidence>
<dbReference type="Proteomes" id="UP000293583">
    <property type="component" value="Unassembled WGS sequence"/>
</dbReference>
<evidence type="ECO:0000313" key="3">
    <source>
        <dbReference type="Proteomes" id="UP000293583"/>
    </source>
</evidence>
<comment type="caution">
    <text evidence="2">The sequence shown here is derived from an EMBL/GenBank/DDBJ whole genome shotgun (WGS) entry which is preliminary data.</text>
</comment>
<proteinExistence type="predicted"/>
<organism evidence="2 3">
    <name type="scientific">Aquirufa antheringensis</name>
    <dbReference type="NCBI Taxonomy" id="2516559"/>
    <lineage>
        <taxon>Bacteria</taxon>
        <taxon>Pseudomonadati</taxon>
        <taxon>Bacteroidota</taxon>
        <taxon>Cytophagia</taxon>
        <taxon>Cytophagales</taxon>
        <taxon>Flectobacillaceae</taxon>
        <taxon>Aquirufa</taxon>
    </lineage>
</organism>
<dbReference type="AlphaFoldDB" id="A0A4Q9BG21"/>
<keyword evidence="1" id="KW-0472">Membrane</keyword>
<protein>
    <submittedName>
        <fullName evidence="2">Uncharacterized protein</fullName>
    </submittedName>
</protein>
<sequence>MEKIKHLEFIQNIISRHNNNSFMMKGWTITIFTALLALGGALNNIIFSLISLLPIVLFWYLDAFYLSNERCFVELFNSVVKGEYLLPNKRSFKKTFVPDNENCKIEKIVDFDMNFIRFKKWNENTIFATFKSTTILWFYLPLCLIAILITIFHIRIEKQHKPLPGYSIEINSYNYQ</sequence>
<gene>
    <name evidence="2" type="ORF">EWU20_00295</name>
</gene>
<reference evidence="2 3" key="1">
    <citation type="submission" date="2019-02" db="EMBL/GenBank/DDBJ databases">
        <title>Genome of a new Bacteroidetes strain.</title>
        <authorList>
            <person name="Pitt A."/>
        </authorList>
    </citation>
    <scope>NUCLEOTIDE SEQUENCE [LARGE SCALE GENOMIC DNA]</scope>
    <source>
        <strain evidence="2 3">103A-SOEBACH</strain>
    </source>
</reference>
<dbReference type="RefSeq" id="WP_130922252.1">
    <property type="nucleotide sequence ID" value="NZ_SEWY01000001.1"/>
</dbReference>
<keyword evidence="1" id="KW-0812">Transmembrane</keyword>
<evidence type="ECO:0000313" key="2">
    <source>
        <dbReference type="EMBL" id="TBH75044.1"/>
    </source>
</evidence>
<feature type="transmembrane region" description="Helical" evidence="1">
    <location>
        <begin position="27"/>
        <end position="60"/>
    </location>
</feature>
<accession>A0A4Q9BG21</accession>
<feature type="transmembrane region" description="Helical" evidence="1">
    <location>
        <begin position="135"/>
        <end position="154"/>
    </location>
</feature>
<dbReference type="EMBL" id="SEWY01000001">
    <property type="protein sequence ID" value="TBH75044.1"/>
    <property type="molecule type" value="Genomic_DNA"/>
</dbReference>
<keyword evidence="1" id="KW-1133">Transmembrane helix</keyword>
<dbReference type="OrthoDB" id="573709at2"/>